<dbReference type="EnsemblPlants" id="OB07G17270.1">
    <property type="protein sequence ID" value="OB07G17270.1"/>
    <property type="gene ID" value="OB07G17270"/>
</dbReference>
<evidence type="ECO:0000256" key="1">
    <source>
        <dbReference type="SAM" id="MobiDB-lite"/>
    </source>
</evidence>
<sequence>MGNGETRNLACPYSTYPGKGRRDGVWTGNRGVTKASPASGSTKAQEGTARLGVKEGVKPEVWYVGPPRSEREREDWVTRRENEGRGKRRAGDRGDQWAAASATSPVGGGEGIDAGGDTREGSVTTTTEGPRQRRRRGDGVGGDTSAAARRWRWHREWGAHRWRWGDGDDGVETRRVATGFVAGGGDRERACAVAFGRRWENQGRRMGRGLSRGKGLPTFRKGTGKGKRGFMGATGGERRRSQRRRRRPCWTWGRRQPDQRNPPVSGTRVEGEAGRTHDRGGNELGRLAQRREDASGCTGGAELGRQLWLAGPGKKSGGKRKKEMSEATQWYQLVWIYIISARCSGSQVSHIPKNRFDQKTLLNFCGDLCRFIHQDICKYLGQFYDPHSELATDPKFKNLREWEREHEF</sequence>
<feature type="compositionally biased region" description="Basic and acidic residues" evidence="1">
    <location>
        <begin position="68"/>
        <end position="95"/>
    </location>
</feature>
<protein>
    <submittedName>
        <fullName evidence="2">Uncharacterized protein</fullName>
    </submittedName>
</protein>
<reference evidence="2" key="1">
    <citation type="journal article" date="2013" name="Nat. Commun.">
        <title>Whole-genome sequencing of Oryza brachyantha reveals mechanisms underlying Oryza genome evolution.</title>
        <authorList>
            <person name="Chen J."/>
            <person name="Huang Q."/>
            <person name="Gao D."/>
            <person name="Wang J."/>
            <person name="Lang Y."/>
            <person name="Liu T."/>
            <person name="Li B."/>
            <person name="Bai Z."/>
            <person name="Luis Goicoechea J."/>
            <person name="Liang C."/>
            <person name="Chen C."/>
            <person name="Zhang W."/>
            <person name="Sun S."/>
            <person name="Liao Y."/>
            <person name="Zhang X."/>
            <person name="Yang L."/>
            <person name="Song C."/>
            <person name="Wang M."/>
            <person name="Shi J."/>
            <person name="Liu G."/>
            <person name="Liu J."/>
            <person name="Zhou H."/>
            <person name="Zhou W."/>
            <person name="Yu Q."/>
            <person name="An N."/>
            <person name="Chen Y."/>
            <person name="Cai Q."/>
            <person name="Wang B."/>
            <person name="Liu B."/>
            <person name="Min J."/>
            <person name="Huang Y."/>
            <person name="Wu H."/>
            <person name="Li Z."/>
            <person name="Zhang Y."/>
            <person name="Yin Y."/>
            <person name="Song W."/>
            <person name="Jiang J."/>
            <person name="Jackson S.A."/>
            <person name="Wing R.A."/>
            <person name="Wang J."/>
            <person name="Chen M."/>
        </authorList>
    </citation>
    <scope>NUCLEOTIDE SEQUENCE [LARGE SCALE GENOMIC DNA]</scope>
    <source>
        <strain evidence="2">cv. IRGC 101232</strain>
    </source>
</reference>
<evidence type="ECO:0000313" key="2">
    <source>
        <dbReference type="EnsemblPlants" id="OB07G17270.1"/>
    </source>
</evidence>
<reference evidence="2" key="2">
    <citation type="submission" date="2013-04" db="UniProtKB">
        <authorList>
            <consortium name="EnsemblPlants"/>
        </authorList>
    </citation>
    <scope>IDENTIFICATION</scope>
</reference>
<evidence type="ECO:0000313" key="3">
    <source>
        <dbReference type="Proteomes" id="UP000006038"/>
    </source>
</evidence>
<feature type="compositionally biased region" description="Basic and acidic residues" evidence="1">
    <location>
        <begin position="269"/>
        <end position="281"/>
    </location>
</feature>
<proteinExistence type="predicted"/>
<dbReference type="Proteomes" id="UP000006038">
    <property type="component" value="Chromosome 7"/>
</dbReference>
<dbReference type="HOGENOM" id="CLU_675073_0_0_1"/>
<feature type="region of interest" description="Disordered" evidence="1">
    <location>
        <begin position="1"/>
        <end position="147"/>
    </location>
</feature>
<organism evidence="2">
    <name type="scientific">Oryza brachyantha</name>
    <name type="common">malo sina</name>
    <dbReference type="NCBI Taxonomy" id="4533"/>
    <lineage>
        <taxon>Eukaryota</taxon>
        <taxon>Viridiplantae</taxon>
        <taxon>Streptophyta</taxon>
        <taxon>Embryophyta</taxon>
        <taxon>Tracheophyta</taxon>
        <taxon>Spermatophyta</taxon>
        <taxon>Magnoliopsida</taxon>
        <taxon>Liliopsida</taxon>
        <taxon>Poales</taxon>
        <taxon>Poaceae</taxon>
        <taxon>BOP clade</taxon>
        <taxon>Oryzoideae</taxon>
        <taxon>Oryzeae</taxon>
        <taxon>Oryzinae</taxon>
        <taxon>Oryza</taxon>
    </lineage>
</organism>
<keyword evidence="3" id="KW-1185">Reference proteome</keyword>
<accession>J3MJZ5</accession>
<feature type="region of interest" description="Disordered" evidence="1">
    <location>
        <begin position="205"/>
        <end position="298"/>
    </location>
</feature>
<dbReference type="AlphaFoldDB" id="J3MJZ5"/>
<dbReference type="Gramene" id="OB07G17270.1">
    <property type="protein sequence ID" value="OB07G17270.1"/>
    <property type="gene ID" value="OB07G17270"/>
</dbReference>
<feature type="compositionally biased region" description="Polar residues" evidence="1">
    <location>
        <begin position="36"/>
        <end position="45"/>
    </location>
</feature>
<name>J3MJZ5_ORYBR</name>